<sequence>MSNKLKNPNVNDYYHDRLDQSFNNVNITFMTTLRAPIQINDLNKTVHDIPSCFGRQTFSTEKYQNTKNIEKFGNISIYEHLIRNRIGIKPLLGSVLFETNLRNNKKRSTSQNQEPKPLKQINKEKTILPKVLKDPFIEIKEKNINSFIHCLKEEGQGTIKPGQVQWVTSLKSDRNKKKKK</sequence>
<dbReference type="Proteomes" id="UP000692954">
    <property type="component" value="Unassembled WGS sequence"/>
</dbReference>
<reference evidence="1" key="1">
    <citation type="submission" date="2021-01" db="EMBL/GenBank/DDBJ databases">
        <authorList>
            <consortium name="Genoscope - CEA"/>
            <person name="William W."/>
        </authorList>
    </citation>
    <scope>NUCLEOTIDE SEQUENCE</scope>
</reference>
<dbReference type="AlphaFoldDB" id="A0A8S1Q7G3"/>
<proteinExistence type="predicted"/>
<keyword evidence="2" id="KW-1185">Reference proteome</keyword>
<evidence type="ECO:0000313" key="2">
    <source>
        <dbReference type="Proteomes" id="UP000692954"/>
    </source>
</evidence>
<dbReference type="EMBL" id="CAJJDN010000096">
    <property type="protein sequence ID" value="CAD8110690.1"/>
    <property type="molecule type" value="Genomic_DNA"/>
</dbReference>
<dbReference type="OrthoDB" id="293952at2759"/>
<gene>
    <name evidence="1" type="ORF">PSON_ATCC_30995.1.T0960130</name>
</gene>
<name>A0A8S1Q7G3_9CILI</name>
<comment type="caution">
    <text evidence="1">The sequence shown here is derived from an EMBL/GenBank/DDBJ whole genome shotgun (WGS) entry which is preliminary data.</text>
</comment>
<protein>
    <submittedName>
        <fullName evidence="1">Uncharacterized protein</fullName>
    </submittedName>
</protein>
<accession>A0A8S1Q7G3</accession>
<evidence type="ECO:0000313" key="1">
    <source>
        <dbReference type="EMBL" id="CAD8110690.1"/>
    </source>
</evidence>
<organism evidence="1 2">
    <name type="scientific">Paramecium sonneborni</name>
    <dbReference type="NCBI Taxonomy" id="65129"/>
    <lineage>
        <taxon>Eukaryota</taxon>
        <taxon>Sar</taxon>
        <taxon>Alveolata</taxon>
        <taxon>Ciliophora</taxon>
        <taxon>Intramacronucleata</taxon>
        <taxon>Oligohymenophorea</taxon>
        <taxon>Peniculida</taxon>
        <taxon>Parameciidae</taxon>
        <taxon>Paramecium</taxon>
    </lineage>
</organism>